<gene>
    <name evidence="1" type="ORF">Tco_0858921</name>
</gene>
<accession>A0ABQ5BEI3</accession>
<dbReference type="EMBL" id="BQNB010013103">
    <property type="protein sequence ID" value="GJT11879.1"/>
    <property type="molecule type" value="Genomic_DNA"/>
</dbReference>
<evidence type="ECO:0008006" key="3">
    <source>
        <dbReference type="Google" id="ProtNLM"/>
    </source>
</evidence>
<proteinExistence type="predicted"/>
<keyword evidence="2" id="KW-1185">Reference proteome</keyword>
<evidence type="ECO:0000313" key="2">
    <source>
        <dbReference type="Proteomes" id="UP001151760"/>
    </source>
</evidence>
<name>A0ABQ5BEI3_9ASTR</name>
<comment type="caution">
    <text evidence="1">The sequence shown here is derived from an EMBL/GenBank/DDBJ whole genome shotgun (WGS) entry which is preliminary data.</text>
</comment>
<dbReference type="Proteomes" id="UP001151760">
    <property type="component" value="Unassembled WGS sequence"/>
</dbReference>
<sequence length="476" mass="53685">MADHLRPMEELLRIPIVAGGNLMTMNTQKAFTIIENKAKVQTCRNKPQVLSSGGTSTQIDAITALTKQLMQNQMGQMADAFQERALDVLPSNTKTNSLAELKPSIPCPSRLQNDKFQALEIPTGRVDHFVYRIDIVDSMCDKFPIENNSLIGNPTPSSDSLVESLSPLLTPFGDSDSLLEETDTLFSHYDDSLPDYEIVCFDTEEKISGSTTSQSDHSLPDYEAFCFDVDHIKEKSSGRTIPHSDLFLLEYESFHFDISIDPLPPFDRSDSHLEEFADELAHIISPSEYDHFYFDLEADLGELPRLLKENISDTSTKGLTIHELNDFPLLLPDRDFIFSEEFSKIDLLVSFSFGNKDKIFDPGIFIIKGVQSKRFHILPLDDFSKISFVSDSLLLTDPSEIKTFLSFPSGNEDKVFDPGILIIDGVFSFTGKSPHNFMINKCHILRFPMILNVTPRQGGNTRRNVMDIITTQWCQQ</sequence>
<reference evidence="1" key="1">
    <citation type="journal article" date="2022" name="Int. J. Mol. Sci.">
        <title>Draft Genome of Tanacetum Coccineum: Genomic Comparison of Closely Related Tanacetum-Family Plants.</title>
        <authorList>
            <person name="Yamashiro T."/>
            <person name="Shiraishi A."/>
            <person name="Nakayama K."/>
            <person name="Satake H."/>
        </authorList>
    </citation>
    <scope>NUCLEOTIDE SEQUENCE</scope>
</reference>
<reference evidence="1" key="2">
    <citation type="submission" date="2022-01" db="EMBL/GenBank/DDBJ databases">
        <authorList>
            <person name="Yamashiro T."/>
            <person name="Shiraishi A."/>
            <person name="Satake H."/>
            <person name="Nakayama K."/>
        </authorList>
    </citation>
    <scope>NUCLEOTIDE SEQUENCE</scope>
</reference>
<organism evidence="1 2">
    <name type="scientific">Tanacetum coccineum</name>
    <dbReference type="NCBI Taxonomy" id="301880"/>
    <lineage>
        <taxon>Eukaryota</taxon>
        <taxon>Viridiplantae</taxon>
        <taxon>Streptophyta</taxon>
        <taxon>Embryophyta</taxon>
        <taxon>Tracheophyta</taxon>
        <taxon>Spermatophyta</taxon>
        <taxon>Magnoliopsida</taxon>
        <taxon>eudicotyledons</taxon>
        <taxon>Gunneridae</taxon>
        <taxon>Pentapetalae</taxon>
        <taxon>asterids</taxon>
        <taxon>campanulids</taxon>
        <taxon>Asterales</taxon>
        <taxon>Asteraceae</taxon>
        <taxon>Asteroideae</taxon>
        <taxon>Anthemideae</taxon>
        <taxon>Anthemidinae</taxon>
        <taxon>Tanacetum</taxon>
    </lineage>
</organism>
<protein>
    <recommendedName>
        <fullName evidence="3">Reverse transcriptase domain-containing protein</fullName>
    </recommendedName>
</protein>
<evidence type="ECO:0000313" key="1">
    <source>
        <dbReference type="EMBL" id="GJT11879.1"/>
    </source>
</evidence>